<dbReference type="Proteomes" id="UP000218437">
    <property type="component" value="Chromosome"/>
</dbReference>
<proteinExistence type="predicted"/>
<dbReference type="RefSeq" id="WP_096233672.1">
    <property type="nucleotide sequence ID" value="NZ_CP023422.1"/>
</dbReference>
<dbReference type="EMBL" id="CP023422">
    <property type="protein sequence ID" value="ATD59472.1"/>
    <property type="molecule type" value="Genomic_DNA"/>
</dbReference>
<dbReference type="KEGG" id="jsv:CNX70_04130"/>
<evidence type="ECO:0000313" key="2">
    <source>
        <dbReference type="Proteomes" id="UP000218437"/>
    </source>
</evidence>
<name>A0A290WRF2_9BURK</name>
<reference evidence="1 2" key="1">
    <citation type="submission" date="2017-09" db="EMBL/GenBank/DDBJ databases">
        <title>Complete genome sequence of Janthinobacterium svalbardensis PAMC 27463.</title>
        <authorList>
            <person name="Cho Y.-J."/>
            <person name="Cho A."/>
            <person name="Kim O.-S."/>
            <person name="Lee J.-I."/>
        </authorList>
    </citation>
    <scope>NUCLEOTIDE SEQUENCE [LARGE SCALE GENOMIC DNA]</scope>
    <source>
        <strain evidence="1 2">PAMC 27463</strain>
    </source>
</reference>
<keyword evidence="2" id="KW-1185">Reference proteome</keyword>
<dbReference type="AlphaFoldDB" id="A0A290WRF2"/>
<dbReference type="SUPFAM" id="SSF56399">
    <property type="entry name" value="ADP-ribosylation"/>
    <property type="match status" value="1"/>
</dbReference>
<organism evidence="1 2">
    <name type="scientific">Janthinobacterium svalbardensis</name>
    <dbReference type="NCBI Taxonomy" id="368607"/>
    <lineage>
        <taxon>Bacteria</taxon>
        <taxon>Pseudomonadati</taxon>
        <taxon>Pseudomonadota</taxon>
        <taxon>Betaproteobacteria</taxon>
        <taxon>Burkholderiales</taxon>
        <taxon>Oxalobacteraceae</taxon>
        <taxon>Janthinobacterium</taxon>
    </lineage>
</organism>
<protein>
    <submittedName>
        <fullName evidence="1">Uncharacterized protein</fullName>
    </submittedName>
</protein>
<sequence>MKTGQLVFAYHGCDVTLRDDLVSGRITELKPSANKYDWLGAGAYFFENDYKRALMFASAAQANPTKRFTKQPITTPAVVGAVLQFDFILDMTTQEGIEEYCLAYEAMVEYLTANGLPEPKNSKANDDDEDIIVRHLDSDVFNFMHQIREKTDQRMFQAVRSAFPQGEEVAPSSAFKRSSHIQIALRENSCVRAWFLPSGAQLMTEQQYEAAEKKLAAAKAAYAAQKPRVRAAPQQ</sequence>
<evidence type="ECO:0000313" key="1">
    <source>
        <dbReference type="EMBL" id="ATD59472.1"/>
    </source>
</evidence>
<accession>A0A290WRF2</accession>
<gene>
    <name evidence="1" type="ORF">CNX70_04130</name>
</gene>